<feature type="region of interest" description="Disordered" evidence="1">
    <location>
        <begin position="38"/>
        <end position="59"/>
    </location>
</feature>
<organism evidence="2 3">
    <name type="scientific">Genlisea aurea</name>
    <dbReference type="NCBI Taxonomy" id="192259"/>
    <lineage>
        <taxon>Eukaryota</taxon>
        <taxon>Viridiplantae</taxon>
        <taxon>Streptophyta</taxon>
        <taxon>Embryophyta</taxon>
        <taxon>Tracheophyta</taxon>
        <taxon>Spermatophyta</taxon>
        <taxon>Magnoliopsida</taxon>
        <taxon>eudicotyledons</taxon>
        <taxon>Gunneridae</taxon>
        <taxon>Pentapetalae</taxon>
        <taxon>asterids</taxon>
        <taxon>lamiids</taxon>
        <taxon>Lamiales</taxon>
        <taxon>Lentibulariaceae</taxon>
        <taxon>Genlisea</taxon>
    </lineage>
</organism>
<gene>
    <name evidence="2" type="ORF">M569_08356</name>
</gene>
<proteinExistence type="predicted"/>
<dbReference type="AlphaFoldDB" id="S8CNR5"/>
<evidence type="ECO:0000256" key="1">
    <source>
        <dbReference type="SAM" id="MobiDB-lite"/>
    </source>
</evidence>
<dbReference type="Proteomes" id="UP000015453">
    <property type="component" value="Unassembled WGS sequence"/>
</dbReference>
<name>S8CNR5_9LAMI</name>
<keyword evidence="3" id="KW-1185">Reference proteome</keyword>
<reference evidence="2 3" key="1">
    <citation type="journal article" date="2013" name="BMC Genomics">
        <title>The miniature genome of a carnivorous plant Genlisea aurea contains a low number of genes and short non-coding sequences.</title>
        <authorList>
            <person name="Leushkin E.V."/>
            <person name="Sutormin R.A."/>
            <person name="Nabieva E.R."/>
            <person name="Penin A.A."/>
            <person name="Kondrashov A.S."/>
            <person name="Logacheva M.D."/>
        </authorList>
    </citation>
    <scope>NUCLEOTIDE SEQUENCE [LARGE SCALE GENOMIC DNA]</scope>
</reference>
<dbReference type="EMBL" id="AUSU01003690">
    <property type="protein sequence ID" value="EPS66426.1"/>
    <property type="molecule type" value="Genomic_DNA"/>
</dbReference>
<feature type="non-terminal residue" evidence="2">
    <location>
        <position position="1"/>
    </location>
</feature>
<evidence type="ECO:0000313" key="2">
    <source>
        <dbReference type="EMBL" id="EPS66426.1"/>
    </source>
</evidence>
<feature type="non-terminal residue" evidence="2">
    <location>
        <position position="82"/>
    </location>
</feature>
<evidence type="ECO:0000313" key="3">
    <source>
        <dbReference type="Proteomes" id="UP000015453"/>
    </source>
</evidence>
<feature type="compositionally biased region" description="Basic and acidic residues" evidence="1">
    <location>
        <begin position="38"/>
        <end position="48"/>
    </location>
</feature>
<protein>
    <submittedName>
        <fullName evidence="2">Uncharacterized protein</fullName>
    </submittedName>
</protein>
<comment type="caution">
    <text evidence="2">The sequence shown here is derived from an EMBL/GenBank/DDBJ whole genome shotgun (WGS) entry which is preliminary data.</text>
</comment>
<sequence>RSDLEAEVGSNSLDFASDFHHLRSVFKSTSEELRHISQNDDFIGDRSGDAPALLNSTSPGLDSNQISVYLNMQSPESNGSNR</sequence>
<accession>S8CNR5</accession>